<dbReference type="Proteomes" id="UP000190328">
    <property type="component" value="Unassembled WGS sequence"/>
</dbReference>
<reference evidence="1 2" key="1">
    <citation type="submission" date="2017-02" db="EMBL/GenBank/DDBJ databases">
        <authorList>
            <person name="Peterson S.W."/>
        </authorList>
    </citation>
    <scope>NUCLEOTIDE SEQUENCE [LARGE SCALE GENOMIC DNA]</scope>
    <source>
        <strain evidence="1 2">ATCC BAA-1030</strain>
    </source>
</reference>
<organism evidence="1 2">
    <name type="scientific">Pilibacter termitis</name>
    <dbReference type="NCBI Taxonomy" id="263852"/>
    <lineage>
        <taxon>Bacteria</taxon>
        <taxon>Bacillati</taxon>
        <taxon>Bacillota</taxon>
        <taxon>Bacilli</taxon>
        <taxon>Lactobacillales</taxon>
        <taxon>Enterococcaceae</taxon>
        <taxon>Pilibacter</taxon>
    </lineage>
</organism>
<dbReference type="RefSeq" id="WP_078808505.1">
    <property type="nucleotide sequence ID" value="NZ_FUXI01000052.1"/>
</dbReference>
<evidence type="ECO:0008006" key="3">
    <source>
        <dbReference type="Google" id="ProtNLM"/>
    </source>
</evidence>
<dbReference type="InterPro" id="IPR046078">
    <property type="entry name" value="DUF6096"/>
</dbReference>
<evidence type="ECO:0000313" key="1">
    <source>
        <dbReference type="EMBL" id="SKA15778.1"/>
    </source>
</evidence>
<proteinExistence type="predicted"/>
<dbReference type="EMBL" id="FUXI01000052">
    <property type="protein sequence ID" value="SKA15778.1"/>
    <property type="molecule type" value="Genomic_DNA"/>
</dbReference>
<dbReference type="STRING" id="263852.SAMN02745116_02619"/>
<evidence type="ECO:0000313" key="2">
    <source>
        <dbReference type="Proteomes" id="UP000190328"/>
    </source>
</evidence>
<accession>A0A1T4RJ49</accession>
<dbReference type="AlphaFoldDB" id="A0A1T4RJ49"/>
<protein>
    <recommendedName>
        <fullName evidence="3">Phage tail assembly chaperone protein, TAC</fullName>
    </recommendedName>
</protein>
<dbReference type="OrthoDB" id="2165354at2"/>
<sequence length="123" mass="13838">MKTTQIKIGTLEFEARLAGKDYIPLEKRLKKSLFNTIMGYKVDDENLNLPTLGEMTVILSQVCKTPNVRERDIANAVENYMENGGTSYELYGQIMELLSDSGFFGKTEESGTSSEDEQVENLI</sequence>
<keyword evidence="2" id="KW-1185">Reference proteome</keyword>
<dbReference type="Pfam" id="PF19591">
    <property type="entry name" value="DUF6096"/>
    <property type="match status" value="1"/>
</dbReference>
<name>A0A1T4RJ49_9ENTE</name>
<gene>
    <name evidence="1" type="ORF">SAMN02745116_02619</name>
</gene>